<dbReference type="GO" id="GO:0016279">
    <property type="term" value="F:protein-lysine N-methyltransferase activity"/>
    <property type="evidence" value="ECO:0007669"/>
    <property type="project" value="TreeGrafter"/>
</dbReference>
<dbReference type="EMBL" id="BLLF01000466">
    <property type="protein sequence ID" value="GFH12080.1"/>
    <property type="molecule type" value="Genomic_DNA"/>
</dbReference>
<evidence type="ECO:0008006" key="3">
    <source>
        <dbReference type="Google" id="ProtNLM"/>
    </source>
</evidence>
<dbReference type="InterPro" id="IPR050600">
    <property type="entry name" value="SETD3_SETD6_MTase"/>
</dbReference>
<dbReference type="Gene3D" id="3.90.1410.10">
    <property type="entry name" value="set domain protein methyltransferase, domain 1"/>
    <property type="match status" value="1"/>
</dbReference>
<dbReference type="AlphaFoldDB" id="A0A699YQ94"/>
<keyword evidence="2" id="KW-1185">Reference proteome</keyword>
<organism evidence="1 2">
    <name type="scientific">Haematococcus lacustris</name>
    <name type="common">Green alga</name>
    <name type="synonym">Haematococcus pluvialis</name>
    <dbReference type="NCBI Taxonomy" id="44745"/>
    <lineage>
        <taxon>Eukaryota</taxon>
        <taxon>Viridiplantae</taxon>
        <taxon>Chlorophyta</taxon>
        <taxon>core chlorophytes</taxon>
        <taxon>Chlorophyceae</taxon>
        <taxon>CS clade</taxon>
        <taxon>Chlamydomonadales</taxon>
        <taxon>Haematococcaceae</taxon>
        <taxon>Haematococcus</taxon>
    </lineage>
</organism>
<comment type="caution">
    <text evidence="1">The sequence shown here is derived from an EMBL/GenBank/DDBJ whole genome shotgun (WGS) entry which is preliminary data.</text>
</comment>
<gene>
    <name evidence="1" type="ORF">HaLaN_07708</name>
</gene>
<dbReference type="SUPFAM" id="SSF82199">
    <property type="entry name" value="SET domain"/>
    <property type="match status" value="1"/>
</dbReference>
<reference evidence="1 2" key="1">
    <citation type="submission" date="2020-02" db="EMBL/GenBank/DDBJ databases">
        <title>Draft genome sequence of Haematococcus lacustris strain NIES-144.</title>
        <authorList>
            <person name="Morimoto D."/>
            <person name="Nakagawa S."/>
            <person name="Yoshida T."/>
            <person name="Sawayama S."/>
        </authorList>
    </citation>
    <scope>NUCLEOTIDE SEQUENCE [LARGE SCALE GENOMIC DNA]</scope>
    <source>
        <strain evidence="1 2">NIES-144</strain>
    </source>
</reference>
<evidence type="ECO:0000313" key="2">
    <source>
        <dbReference type="Proteomes" id="UP000485058"/>
    </source>
</evidence>
<dbReference type="PANTHER" id="PTHR13271:SF133">
    <property type="entry name" value="SET DOMAIN-CONTAINING PROTEIN"/>
    <property type="match status" value="1"/>
</dbReference>
<feature type="non-terminal residue" evidence="1">
    <location>
        <position position="220"/>
    </location>
</feature>
<proteinExistence type="predicted"/>
<feature type="non-terminal residue" evidence="1">
    <location>
        <position position="1"/>
    </location>
</feature>
<evidence type="ECO:0000313" key="1">
    <source>
        <dbReference type="EMBL" id="GFH12080.1"/>
    </source>
</evidence>
<dbReference type="Proteomes" id="UP000485058">
    <property type="component" value="Unassembled WGS sequence"/>
</dbReference>
<dbReference type="InterPro" id="IPR046341">
    <property type="entry name" value="SET_dom_sf"/>
</dbReference>
<protein>
    <recommendedName>
        <fullName evidence="3">SET domain-containing protein</fullName>
    </recommendedName>
</protein>
<dbReference type="PANTHER" id="PTHR13271">
    <property type="entry name" value="UNCHARACTERIZED PUTATIVE METHYLTRANSFERASE"/>
    <property type="match status" value="1"/>
</dbReference>
<accession>A0A699YQ94</accession>
<dbReference type="CDD" id="cd10527">
    <property type="entry name" value="SET_LSMT"/>
    <property type="match status" value="1"/>
</dbReference>
<sequence>MLLFWPTREHKVSPATFKGLRGMAAAEGGIKADDLIISIPRLASISLAPGARCPCPAFVTPDYWRAQPWFVQMGIMLLHEQRLGAASRLSRYIEQLPRSFDAPVLWTPQQLQQLQCPHTIHQATVTSEQFLWALCAVRRCTFSGPYIGSSLADRLRLAVLVGGLSVANMVLGLADVQRTLSAALAVLLFNLLYELILSRSLKQHALCPLVDFINHSSASK</sequence>
<name>A0A699YQ94_HAELA</name>